<dbReference type="PROSITE" id="PS00708">
    <property type="entry name" value="PRO_ENDOPEP_SER"/>
    <property type="match status" value="1"/>
</dbReference>
<evidence type="ECO:0000256" key="5">
    <source>
        <dbReference type="ARBA" id="ARBA00032596"/>
    </source>
</evidence>
<dbReference type="Gene3D" id="3.40.50.1820">
    <property type="entry name" value="alpha/beta hydrolase"/>
    <property type="match status" value="1"/>
</dbReference>
<evidence type="ECO:0000313" key="9">
    <source>
        <dbReference type="Proteomes" id="UP000316887"/>
    </source>
</evidence>
<reference evidence="8 9" key="1">
    <citation type="submission" date="2019-06" db="EMBL/GenBank/DDBJ databases">
        <title>Genome sequencing of Zymomonas mobilis strains for genetic engineering and biofuel applications.</title>
        <authorList>
            <person name="Teravest M."/>
        </authorList>
    </citation>
    <scope>NUCLEOTIDE SEQUENCE [LARGE SCALE GENOMIC DNA]</scope>
    <source>
        <strain evidence="8 9">AN0101</strain>
    </source>
</reference>
<dbReference type="EMBL" id="VFOF01000001">
    <property type="protein sequence ID" value="TQL17149.1"/>
    <property type="molecule type" value="Genomic_DNA"/>
</dbReference>
<keyword evidence="3" id="KW-0007">Acetylation</keyword>
<dbReference type="SUPFAM" id="SSF53474">
    <property type="entry name" value="alpha/beta-Hydrolases"/>
    <property type="match status" value="1"/>
</dbReference>
<dbReference type="InterPro" id="IPR029058">
    <property type="entry name" value="AB_hydrolase_fold"/>
</dbReference>
<dbReference type="GO" id="GO:0004177">
    <property type="term" value="F:aminopeptidase activity"/>
    <property type="evidence" value="ECO:0007669"/>
    <property type="project" value="UniProtKB-KW"/>
</dbReference>
<evidence type="ECO:0000256" key="2">
    <source>
        <dbReference type="ARBA" id="ARBA00022825"/>
    </source>
</evidence>
<dbReference type="PANTHER" id="PTHR42776">
    <property type="entry name" value="SERINE PEPTIDASE S9 FAMILY MEMBER"/>
    <property type="match status" value="1"/>
</dbReference>
<gene>
    <name evidence="8" type="ORF">FBY58_0713</name>
</gene>
<dbReference type="Gene3D" id="2.120.10.30">
    <property type="entry name" value="TolB, C-terminal domain"/>
    <property type="match status" value="2"/>
</dbReference>
<keyword evidence="8" id="KW-0031">Aminopeptidase</keyword>
<name>A0A542W0T9_ZYMMB</name>
<dbReference type="Pfam" id="PF07676">
    <property type="entry name" value="PD40"/>
    <property type="match status" value="2"/>
</dbReference>
<proteinExistence type="predicted"/>
<keyword evidence="2" id="KW-0720">Serine protease</keyword>
<evidence type="ECO:0000256" key="4">
    <source>
        <dbReference type="ARBA" id="ARBA00032284"/>
    </source>
</evidence>
<sequence>MRPFSLFKTPHNPNFKARLFLPKSWLASLILPLSIAVSLPLTPVLSAVPISQSSAQNLKLGQLDQLMALPRDSQLTGAHHHSQWAFVRYQAGQHQLILTRPDPKTGSLPINCILADYPEDDGQPLYNITFSPDDSQLAYVRGGDPEFPDAPSPNPVPELQSPQATIHLVDIASSSDKIIASGYQPSFSPDGKILTYISQNSLWFYNPENHTPPEKLFTLRGHIRDLSWSPDGQSLVFVDDHIDHSFIIIFNLAAHRLHYLPSSFTNDLFPVFSPDSRKFAFIRATEPPPSPSSSERSQGWWSVMVANLNDFTVTEKWVAPVGRGEVYAGTRHQNLYWTAQNQILFPWEKEGWLHVYGLNPENGTVSSLMKGNFEVEQFIFDQSQNRLIYTTNYNNLDHYTLSLRYLSSEKTEQLGDQSLLAFQPAIANGQLAALVSDSRRPPYPALVQGKQFQTLISQKSTKDFSKSLAPVQSVQFSASDGKNSFGQFFSARDNNQRLHPTVIFLHGGPRRQMLDGFPSQNYYQNAYIFNQFLANNGYNVLSVNYRGGSGYGHDYREASETGRQGASEYRDILGAIHYLNTRKDVDSSHIAIWGGSWGGYLTALALARNSDIFKVGVDFHGVHNMLRPATPSLSPDDQREAQNEMWLSSPLASLEKWHSPVLLIHGDDDHNVPFSQSEELTRLLKNRGIPHEDLAFPNERHGFLLHRHWLEAYHKSFIFISRYLYENADKNDSDIRP</sequence>
<comment type="function">
    <text evidence="6">This enzyme catalyzes the hydrolysis of the N-terminal peptide bond of an N-acetylated peptide to generate an N-acetylated amino acid and a peptide with a free N-terminus. It preferentially cleaves off Ac-Ala, Ac-Met and Ac-Ser. Also, involved in the degradation of oxidized and glycated proteins.</text>
</comment>
<dbReference type="Proteomes" id="UP000316887">
    <property type="component" value="Unassembled WGS sequence"/>
</dbReference>
<dbReference type="GO" id="GO:0006508">
    <property type="term" value="P:proteolysis"/>
    <property type="evidence" value="ECO:0007669"/>
    <property type="project" value="InterPro"/>
</dbReference>
<dbReference type="PANTHER" id="PTHR42776:SF27">
    <property type="entry name" value="DIPEPTIDYL PEPTIDASE FAMILY MEMBER 6"/>
    <property type="match status" value="1"/>
</dbReference>
<dbReference type="GO" id="GO:0004252">
    <property type="term" value="F:serine-type endopeptidase activity"/>
    <property type="evidence" value="ECO:0007669"/>
    <property type="project" value="InterPro"/>
</dbReference>
<evidence type="ECO:0000256" key="6">
    <source>
        <dbReference type="ARBA" id="ARBA00045885"/>
    </source>
</evidence>
<dbReference type="InterPro" id="IPR002471">
    <property type="entry name" value="Pept_S9_AS"/>
</dbReference>
<dbReference type="InterPro" id="IPR011042">
    <property type="entry name" value="6-blade_b-propeller_TolB-like"/>
</dbReference>
<dbReference type="InterPro" id="IPR011659">
    <property type="entry name" value="WD40"/>
</dbReference>
<dbReference type="Pfam" id="PF00326">
    <property type="entry name" value="Peptidase_S9"/>
    <property type="match status" value="1"/>
</dbReference>
<comment type="caution">
    <text evidence="8">The sequence shown here is derived from an EMBL/GenBank/DDBJ whole genome shotgun (WGS) entry which is preliminary data.</text>
</comment>
<dbReference type="AlphaFoldDB" id="A0A542W0T9"/>
<keyword evidence="8" id="KW-0645">Protease</keyword>
<evidence type="ECO:0000259" key="7">
    <source>
        <dbReference type="Pfam" id="PF00326"/>
    </source>
</evidence>
<feature type="domain" description="Peptidase S9 prolyl oligopeptidase catalytic" evidence="7">
    <location>
        <begin position="531"/>
        <end position="724"/>
    </location>
</feature>
<evidence type="ECO:0000313" key="8">
    <source>
        <dbReference type="EMBL" id="TQL17149.1"/>
    </source>
</evidence>
<accession>A0A542W0T9</accession>
<evidence type="ECO:0000256" key="1">
    <source>
        <dbReference type="ARBA" id="ARBA00022801"/>
    </source>
</evidence>
<keyword evidence="1" id="KW-0378">Hydrolase</keyword>
<evidence type="ECO:0000256" key="3">
    <source>
        <dbReference type="ARBA" id="ARBA00022990"/>
    </source>
</evidence>
<dbReference type="SUPFAM" id="SSF82171">
    <property type="entry name" value="DPP6 N-terminal domain-like"/>
    <property type="match status" value="1"/>
</dbReference>
<dbReference type="InterPro" id="IPR001375">
    <property type="entry name" value="Peptidase_S9_cat"/>
</dbReference>
<organism evidence="8 9">
    <name type="scientific">Zymomonas mobilis</name>
    <dbReference type="NCBI Taxonomy" id="542"/>
    <lineage>
        <taxon>Bacteria</taxon>
        <taxon>Pseudomonadati</taxon>
        <taxon>Pseudomonadota</taxon>
        <taxon>Alphaproteobacteria</taxon>
        <taxon>Sphingomonadales</taxon>
        <taxon>Zymomonadaceae</taxon>
        <taxon>Zymomonas</taxon>
    </lineage>
</organism>
<protein>
    <recommendedName>
        <fullName evidence="5">Acyl-peptide hydrolase</fullName>
    </recommendedName>
    <alternativeName>
        <fullName evidence="4">Acylaminoacyl-peptidase</fullName>
    </alternativeName>
</protein>